<sequence>MIYGDDEDDLAGFTFIPFTIWTASDDEASVTKGKLKAIHEKLGFILHASKPSSSDEYSKSSIKSILETLTKEHSSNLKKMNKAMNASTSVCNKTTEKFDKLNFDATTFMNNFESSFETNTVRANEAIANLGSSLKAEEQNCKKSELESPLITKTLTVKLEHAEKKIQDLITEKTRVRYATSLGGCSGSFLYSETRGRSAEKASTTSAKPTTSIKPSIKSEYEPKGKDKLFSEESIVDNNDEEKLDEKELKRRKAREAELDENQRIVREDEAKEKSEREASIQVFFFYQVSNVPIFDNGADQLLFQFYLKHMRSQYETWSASRITAVKVTGPIEADSFPNAKFKVVRDIVAVLRKKPTDVPKEAPEGFENLKLGKIYKESWYVVFQARDKNDADSQNMFLPP</sequence>
<protein>
    <submittedName>
        <fullName evidence="3">Uncharacterized protein</fullName>
    </submittedName>
</protein>
<dbReference type="Proteomes" id="UP001177003">
    <property type="component" value="Chromosome 1"/>
</dbReference>
<feature type="coiled-coil region" evidence="1">
    <location>
        <begin position="127"/>
        <end position="172"/>
    </location>
</feature>
<feature type="region of interest" description="Disordered" evidence="2">
    <location>
        <begin position="196"/>
        <end position="220"/>
    </location>
</feature>
<keyword evidence="4" id="KW-1185">Reference proteome</keyword>
<evidence type="ECO:0000313" key="3">
    <source>
        <dbReference type="EMBL" id="CAI9268517.1"/>
    </source>
</evidence>
<evidence type="ECO:0000256" key="1">
    <source>
        <dbReference type="SAM" id="Coils"/>
    </source>
</evidence>
<gene>
    <name evidence="3" type="ORF">LSALG_LOCUS8937</name>
</gene>
<proteinExistence type="predicted"/>
<evidence type="ECO:0000313" key="4">
    <source>
        <dbReference type="Proteomes" id="UP001177003"/>
    </source>
</evidence>
<feature type="compositionally biased region" description="Low complexity" evidence="2">
    <location>
        <begin position="201"/>
        <end position="216"/>
    </location>
</feature>
<dbReference type="EMBL" id="OX465077">
    <property type="protein sequence ID" value="CAI9268517.1"/>
    <property type="molecule type" value="Genomic_DNA"/>
</dbReference>
<dbReference type="AlphaFoldDB" id="A0AA35YBN2"/>
<evidence type="ECO:0000256" key="2">
    <source>
        <dbReference type="SAM" id="MobiDB-lite"/>
    </source>
</evidence>
<name>A0AA35YBN2_LACSI</name>
<accession>A0AA35YBN2</accession>
<keyword evidence="1" id="KW-0175">Coiled coil</keyword>
<reference evidence="3" key="1">
    <citation type="submission" date="2023-04" db="EMBL/GenBank/DDBJ databases">
        <authorList>
            <person name="Vijverberg K."/>
            <person name="Xiong W."/>
            <person name="Schranz E."/>
        </authorList>
    </citation>
    <scope>NUCLEOTIDE SEQUENCE</scope>
</reference>
<organism evidence="3 4">
    <name type="scientific">Lactuca saligna</name>
    <name type="common">Willowleaf lettuce</name>
    <dbReference type="NCBI Taxonomy" id="75948"/>
    <lineage>
        <taxon>Eukaryota</taxon>
        <taxon>Viridiplantae</taxon>
        <taxon>Streptophyta</taxon>
        <taxon>Embryophyta</taxon>
        <taxon>Tracheophyta</taxon>
        <taxon>Spermatophyta</taxon>
        <taxon>Magnoliopsida</taxon>
        <taxon>eudicotyledons</taxon>
        <taxon>Gunneridae</taxon>
        <taxon>Pentapetalae</taxon>
        <taxon>asterids</taxon>
        <taxon>campanulids</taxon>
        <taxon>Asterales</taxon>
        <taxon>Asteraceae</taxon>
        <taxon>Cichorioideae</taxon>
        <taxon>Cichorieae</taxon>
        <taxon>Lactucinae</taxon>
        <taxon>Lactuca</taxon>
    </lineage>
</organism>